<organism evidence="1 2">
    <name type="scientific">Camellia lanceoleosa</name>
    <dbReference type="NCBI Taxonomy" id="1840588"/>
    <lineage>
        <taxon>Eukaryota</taxon>
        <taxon>Viridiplantae</taxon>
        <taxon>Streptophyta</taxon>
        <taxon>Embryophyta</taxon>
        <taxon>Tracheophyta</taxon>
        <taxon>Spermatophyta</taxon>
        <taxon>Magnoliopsida</taxon>
        <taxon>eudicotyledons</taxon>
        <taxon>Gunneridae</taxon>
        <taxon>Pentapetalae</taxon>
        <taxon>asterids</taxon>
        <taxon>Ericales</taxon>
        <taxon>Theaceae</taxon>
        <taxon>Camellia</taxon>
    </lineage>
</organism>
<name>A0ACC0J1F6_9ERIC</name>
<protein>
    <submittedName>
        <fullName evidence="1">Uncharacterized protein</fullName>
    </submittedName>
</protein>
<sequence length="100" mass="11466">MSRTPTSCDAQRCEKIRKRMASCLESVQRRVEREKKYGESLLKEANAAGFARVEDHWRYTTCNDPAQCKIICEMYNECLSRKGTNCESIGDYCPQCKIGS</sequence>
<dbReference type="EMBL" id="CM045758">
    <property type="protein sequence ID" value="KAI8030326.1"/>
    <property type="molecule type" value="Genomic_DNA"/>
</dbReference>
<reference evidence="1 2" key="1">
    <citation type="journal article" date="2022" name="Plant J.">
        <title>Chromosome-level genome of Camellia lanceoleosa provides a valuable resource for understanding genome evolution and self-incompatibility.</title>
        <authorList>
            <person name="Gong W."/>
            <person name="Xiao S."/>
            <person name="Wang L."/>
            <person name="Liao Z."/>
            <person name="Chang Y."/>
            <person name="Mo W."/>
            <person name="Hu G."/>
            <person name="Li W."/>
            <person name="Zhao G."/>
            <person name="Zhu H."/>
            <person name="Hu X."/>
            <person name="Ji K."/>
            <person name="Xiang X."/>
            <person name="Song Q."/>
            <person name="Yuan D."/>
            <person name="Jin S."/>
            <person name="Zhang L."/>
        </authorList>
    </citation>
    <scope>NUCLEOTIDE SEQUENCE [LARGE SCALE GENOMIC DNA]</scope>
    <source>
        <strain evidence="1">SQ_2022a</strain>
    </source>
</reference>
<proteinExistence type="predicted"/>
<accession>A0ACC0J1F6</accession>
<gene>
    <name evidence="1" type="ORF">LOK49_LG01G00126</name>
</gene>
<comment type="caution">
    <text evidence="1">The sequence shown here is derived from an EMBL/GenBank/DDBJ whole genome shotgun (WGS) entry which is preliminary data.</text>
</comment>
<evidence type="ECO:0000313" key="1">
    <source>
        <dbReference type="EMBL" id="KAI8030326.1"/>
    </source>
</evidence>
<dbReference type="Proteomes" id="UP001060215">
    <property type="component" value="Chromosome 1"/>
</dbReference>
<keyword evidence="2" id="KW-1185">Reference proteome</keyword>
<evidence type="ECO:0000313" key="2">
    <source>
        <dbReference type="Proteomes" id="UP001060215"/>
    </source>
</evidence>